<dbReference type="PANTHER" id="PTHR15615">
    <property type="match status" value="1"/>
</dbReference>
<sequence length="326" mass="35820">MTAVQRVAEPQSIHPLRTLLSQLWAPAVPSKQDFAEATLSSPTDDMQSGDFDSAASDTSATSAEPPSPALHASRLTFEAPFLPRTALDGAAKSPMRRNESAAAQLQAVPHHLLPPSAGGSLSSSKDIRRNASSTALSELRMLESKGPSSSTDRRDVIEAVVLHLHQLMLAAGASTEAAEGAAVRDAMQTYIETIVRQLELPNSCIVAMVIYVQRAVDDARFTLTVRNWQPCLLAAFVVAAKLSFDEPVWNEDFVKALRISNVQTSQISRWEADFLQLIKFNTNVVLEQYSKVCFQLQRVYEATHGKHLQFFTFLMLQARELEKARG</sequence>
<gene>
    <name evidence="3" type="ORF">PANT1444_LOCUS14</name>
</gene>
<reference evidence="3" key="1">
    <citation type="submission" date="2021-01" db="EMBL/GenBank/DDBJ databases">
        <authorList>
            <person name="Corre E."/>
            <person name="Pelletier E."/>
            <person name="Niang G."/>
            <person name="Scheremetjew M."/>
            <person name="Finn R."/>
            <person name="Kale V."/>
            <person name="Holt S."/>
            <person name="Cochrane G."/>
            <person name="Meng A."/>
            <person name="Brown T."/>
            <person name="Cohen L."/>
        </authorList>
    </citation>
    <scope>NUCLEOTIDE SEQUENCE</scope>
    <source>
        <strain evidence="3">CCMP1374</strain>
    </source>
</reference>
<organism evidence="3">
    <name type="scientific">Phaeocystis antarctica</name>
    <dbReference type="NCBI Taxonomy" id="33657"/>
    <lineage>
        <taxon>Eukaryota</taxon>
        <taxon>Haptista</taxon>
        <taxon>Haptophyta</taxon>
        <taxon>Prymnesiophyceae</taxon>
        <taxon>Phaeocystales</taxon>
        <taxon>Phaeocystaceae</taxon>
        <taxon>Phaeocystis</taxon>
    </lineage>
</organism>
<accession>A0A7S0DXI0</accession>
<proteinExistence type="predicted"/>
<dbReference type="InterPro" id="IPR013922">
    <property type="entry name" value="Cyclin_PHO80-like"/>
</dbReference>
<feature type="region of interest" description="Disordered" evidence="1">
    <location>
        <begin position="35"/>
        <end position="69"/>
    </location>
</feature>
<feature type="compositionally biased region" description="Low complexity" evidence="1">
    <location>
        <begin position="52"/>
        <end position="64"/>
    </location>
</feature>
<evidence type="ECO:0000313" key="3">
    <source>
        <dbReference type="EMBL" id="CAD8465700.1"/>
    </source>
</evidence>
<dbReference type="CDD" id="cd20540">
    <property type="entry name" value="CYCLIN_CCNY_like"/>
    <property type="match status" value="1"/>
</dbReference>
<dbReference type="GO" id="GO:0019901">
    <property type="term" value="F:protein kinase binding"/>
    <property type="evidence" value="ECO:0007669"/>
    <property type="project" value="InterPro"/>
</dbReference>
<dbReference type="InterPro" id="IPR006671">
    <property type="entry name" value="Cyclin_N"/>
</dbReference>
<protein>
    <recommendedName>
        <fullName evidence="2">Cyclin N-terminal domain-containing protein</fullName>
    </recommendedName>
</protein>
<dbReference type="EMBL" id="HBEP01000029">
    <property type="protein sequence ID" value="CAD8465700.1"/>
    <property type="molecule type" value="Transcribed_RNA"/>
</dbReference>
<name>A0A7S0DXI0_9EUKA</name>
<feature type="domain" description="Cyclin N-terminal" evidence="2">
    <location>
        <begin position="182"/>
        <end position="282"/>
    </location>
</feature>
<dbReference type="AlphaFoldDB" id="A0A7S0DXI0"/>
<dbReference type="PANTHER" id="PTHR15615:SF108">
    <property type="entry name" value="PROTEIN CNPPD1"/>
    <property type="match status" value="1"/>
</dbReference>
<dbReference type="Gene3D" id="1.10.472.10">
    <property type="entry name" value="Cyclin-like"/>
    <property type="match status" value="1"/>
</dbReference>
<evidence type="ECO:0000256" key="1">
    <source>
        <dbReference type="SAM" id="MobiDB-lite"/>
    </source>
</evidence>
<dbReference type="Pfam" id="PF00134">
    <property type="entry name" value="Cyclin_N"/>
    <property type="match status" value="1"/>
</dbReference>
<dbReference type="SUPFAM" id="SSF47954">
    <property type="entry name" value="Cyclin-like"/>
    <property type="match status" value="1"/>
</dbReference>
<evidence type="ECO:0000259" key="2">
    <source>
        <dbReference type="Pfam" id="PF00134"/>
    </source>
</evidence>
<dbReference type="InterPro" id="IPR036915">
    <property type="entry name" value="Cyclin-like_sf"/>
</dbReference>